<comment type="similarity">
    <text evidence="2">Belongs to the binding-protein-dependent transport system permease family. CysTW subfamily.</text>
</comment>
<keyword evidence="11" id="KW-1185">Reference proteome</keyword>
<dbReference type="GO" id="GO:0005886">
    <property type="term" value="C:plasma membrane"/>
    <property type="evidence" value="ECO:0007669"/>
    <property type="project" value="UniProtKB-SubCell"/>
</dbReference>
<evidence type="ECO:0000313" key="11">
    <source>
        <dbReference type="Proteomes" id="UP000295122"/>
    </source>
</evidence>
<feature type="transmembrane region" description="Helical" evidence="8">
    <location>
        <begin position="217"/>
        <end position="241"/>
    </location>
</feature>
<evidence type="ECO:0000256" key="4">
    <source>
        <dbReference type="ARBA" id="ARBA00022475"/>
    </source>
</evidence>
<dbReference type="PANTHER" id="PTHR42929:SF5">
    <property type="entry name" value="ABC TRANSPORTER PERMEASE PROTEIN"/>
    <property type="match status" value="1"/>
</dbReference>
<protein>
    <submittedName>
        <fullName evidence="10">Putative spermidine/putrescine transport system permease protein</fullName>
    </submittedName>
</protein>
<comment type="caution">
    <text evidence="10">The sequence shown here is derived from an EMBL/GenBank/DDBJ whole genome shotgun (WGS) entry which is preliminary data.</text>
</comment>
<feature type="transmembrane region" description="Helical" evidence="8">
    <location>
        <begin position="110"/>
        <end position="135"/>
    </location>
</feature>
<dbReference type="InterPro" id="IPR035906">
    <property type="entry name" value="MetI-like_sf"/>
</dbReference>
<evidence type="ECO:0000256" key="3">
    <source>
        <dbReference type="ARBA" id="ARBA00022448"/>
    </source>
</evidence>
<gene>
    <name evidence="10" type="ORF">EV668_2970</name>
</gene>
<feature type="transmembrane region" description="Helical" evidence="8">
    <location>
        <begin position="82"/>
        <end position="101"/>
    </location>
</feature>
<dbReference type="EMBL" id="SNZR01000013">
    <property type="protein sequence ID" value="TDR90128.1"/>
    <property type="molecule type" value="Genomic_DNA"/>
</dbReference>
<comment type="subcellular location">
    <subcellularLocation>
        <location evidence="1 8">Cell membrane</location>
        <topology evidence="1 8">Multi-pass membrane protein</topology>
    </subcellularLocation>
</comment>
<keyword evidence="6 8" id="KW-1133">Transmembrane helix</keyword>
<evidence type="ECO:0000256" key="2">
    <source>
        <dbReference type="ARBA" id="ARBA00007069"/>
    </source>
</evidence>
<name>A0A4R7BW64_9HYPH</name>
<keyword evidence="7 8" id="KW-0472">Membrane</keyword>
<dbReference type="InterPro" id="IPR000515">
    <property type="entry name" value="MetI-like"/>
</dbReference>
<evidence type="ECO:0000256" key="7">
    <source>
        <dbReference type="ARBA" id="ARBA00023136"/>
    </source>
</evidence>
<feature type="transmembrane region" description="Helical" evidence="8">
    <location>
        <begin position="27"/>
        <end position="49"/>
    </location>
</feature>
<dbReference type="PANTHER" id="PTHR42929">
    <property type="entry name" value="INNER MEMBRANE ABC TRANSPORTER PERMEASE PROTEIN YDCU-RELATED-RELATED"/>
    <property type="match status" value="1"/>
</dbReference>
<dbReference type="OrthoDB" id="9807047at2"/>
<dbReference type="PROSITE" id="PS50928">
    <property type="entry name" value="ABC_TM1"/>
    <property type="match status" value="1"/>
</dbReference>
<organism evidence="10 11">
    <name type="scientific">Enterovirga rhinocerotis</name>
    <dbReference type="NCBI Taxonomy" id="1339210"/>
    <lineage>
        <taxon>Bacteria</taxon>
        <taxon>Pseudomonadati</taxon>
        <taxon>Pseudomonadota</taxon>
        <taxon>Alphaproteobacteria</taxon>
        <taxon>Hyphomicrobiales</taxon>
        <taxon>Methylobacteriaceae</taxon>
        <taxon>Enterovirga</taxon>
    </lineage>
</organism>
<feature type="transmembrane region" description="Helical" evidence="8">
    <location>
        <begin position="261"/>
        <end position="285"/>
    </location>
</feature>
<dbReference type="GO" id="GO:0055085">
    <property type="term" value="P:transmembrane transport"/>
    <property type="evidence" value="ECO:0007669"/>
    <property type="project" value="InterPro"/>
</dbReference>
<evidence type="ECO:0000256" key="6">
    <source>
        <dbReference type="ARBA" id="ARBA00022989"/>
    </source>
</evidence>
<keyword evidence="4" id="KW-1003">Cell membrane</keyword>
<dbReference type="AlphaFoldDB" id="A0A4R7BW64"/>
<reference evidence="10 11" key="1">
    <citation type="submission" date="2019-03" db="EMBL/GenBank/DDBJ databases">
        <title>Genomic Encyclopedia of Type Strains, Phase IV (KMG-IV): sequencing the most valuable type-strain genomes for metagenomic binning, comparative biology and taxonomic classification.</title>
        <authorList>
            <person name="Goeker M."/>
        </authorList>
    </citation>
    <scope>NUCLEOTIDE SEQUENCE [LARGE SCALE GENOMIC DNA]</scope>
    <source>
        <strain evidence="10 11">DSM 25903</strain>
    </source>
</reference>
<dbReference type="CDD" id="cd06261">
    <property type="entry name" value="TM_PBP2"/>
    <property type="match status" value="1"/>
</dbReference>
<accession>A0A4R7BW64</accession>
<sequence>MSGVLSGAPAARPARSRLRFEGDMRGLMALPALLFMGIVFALPLGLLLAKSVQGADGLTLNGYARVLGDAYYRGVIWDSLTLAFRVTLISLLVGYPAAYALARTGGVMQVLLFSLVFLPLTVSIIVKTFGLTIMFRREGILNWLLINTGLTDGPIRFVFTEMSLVIGMVNVFLPFMILPLYSVIRMLDGRYLDAAATLGAGPFTTFRRVVLPLTMPGIVAGSSIVFAISVAAYVTPGLLIGERYMTMSMVMAKAFLNFRDYQLGSAMACVMLVIALSIVFASSFLTRSLEQRGGR</sequence>
<dbReference type="SUPFAM" id="SSF161098">
    <property type="entry name" value="MetI-like"/>
    <property type="match status" value="1"/>
</dbReference>
<feature type="transmembrane region" description="Helical" evidence="8">
    <location>
        <begin position="155"/>
        <end position="181"/>
    </location>
</feature>
<evidence type="ECO:0000256" key="1">
    <source>
        <dbReference type="ARBA" id="ARBA00004651"/>
    </source>
</evidence>
<dbReference type="Proteomes" id="UP000295122">
    <property type="component" value="Unassembled WGS sequence"/>
</dbReference>
<feature type="domain" description="ABC transmembrane type-1" evidence="9">
    <location>
        <begin position="76"/>
        <end position="282"/>
    </location>
</feature>
<proteinExistence type="inferred from homology"/>
<evidence type="ECO:0000259" key="9">
    <source>
        <dbReference type="PROSITE" id="PS50928"/>
    </source>
</evidence>
<keyword evidence="3 8" id="KW-0813">Transport</keyword>
<evidence type="ECO:0000313" key="10">
    <source>
        <dbReference type="EMBL" id="TDR90128.1"/>
    </source>
</evidence>
<keyword evidence="5 8" id="KW-0812">Transmembrane</keyword>
<evidence type="ECO:0000256" key="5">
    <source>
        <dbReference type="ARBA" id="ARBA00022692"/>
    </source>
</evidence>
<dbReference type="Pfam" id="PF00528">
    <property type="entry name" value="BPD_transp_1"/>
    <property type="match status" value="1"/>
</dbReference>
<evidence type="ECO:0000256" key="8">
    <source>
        <dbReference type="RuleBase" id="RU363032"/>
    </source>
</evidence>
<dbReference type="Gene3D" id="1.10.3720.10">
    <property type="entry name" value="MetI-like"/>
    <property type="match status" value="1"/>
</dbReference>